<reference evidence="2" key="1">
    <citation type="journal article" date="2014" name="Int. J. Syst. Evol. Microbiol.">
        <title>Complete genome of a new Firmicutes species belonging to the dominant human colonic microbiota ('Ruminococcus bicirculans') reveals two chromosomes and a selective capacity to utilize plant glucans.</title>
        <authorList>
            <consortium name="NISC Comparative Sequencing Program"/>
            <person name="Wegmann U."/>
            <person name="Louis P."/>
            <person name="Goesmann A."/>
            <person name="Henrissat B."/>
            <person name="Duncan S.H."/>
            <person name="Flint H.J."/>
        </authorList>
    </citation>
    <scope>NUCLEOTIDE SEQUENCE</scope>
    <source>
        <strain evidence="2">JCM 12607</strain>
    </source>
</reference>
<gene>
    <name evidence="2" type="ORF">ACFQ2K_03370</name>
    <name evidence="3" type="ORF">ACFQ2K_06195</name>
</gene>
<keyword evidence="4" id="KW-1185">Reference proteome</keyword>
<evidence type="ECO:0000256" key="1">
    <source>
        <dbReference type="SAM" id="MobiDB-lite"/>
    </source>
</evidence>
<proteinExistence type="predicted"/>
<evidence type="ECO:0000313" key="2">
    <source>
        <dbReference type="EMBL" id="MFD0621980.1"/>
    </source>
</evidence>
<organism evidence="2 4">
    <name type="scientific">Streptomyces sanglieri</name>
    <dbReference type="NCBI Taxonomy" id="193460"/>
    <lineage>
        <taxon>Bacteria</taxon>
        <taxon>Bacillati</taxon>
        <taxon>Actinomycetota</taxon>
        <taxon>Actinomycetes</taxon>
        <taxon>Kitasatosporales</taxon>
        <taxon>Streptomycetaceae</taxon>
        <taxon>Streptomyces</taxon>
    </lineage>
</organism>
<dbReference type="EMBL" id="JBHTGL010000007">
    <property type="protein sequence ID" value="MFD0622488.1"/>
    <property type="molecule type" value="Genomic_DNA"/>
</dbReference>
<evidence type="ECO:0000313" key="3">
    <source>
        <dbReference type="EMBL" id="MFD0622488.1"/>
    </source>
</evidence>
<dbReference type="EMBL" id="JBHTGL010000005">
    <property type="protein sequence ID" value="MFD0621980.1"/>
    <property type="molecule type" value="Genomic_DNA"/>
</dbReference>
<sequence>MAAAQIAEPQSMFFMGDRGFAIVDRDEPGQDRPSDLAIWDLSDPARPYKVRLLKDAATGRAVYVPSSHLYMHDAFPERTQLWDMRDIRKPRKADLLPAASGGYLPVGKGVLATTLTDGTVQFWDVSNPYKARKTGAMRFGTPSRTSDCRQTGSGSSPVLPTASGIPGRVACGTRPPSPPCRG</sequence>
<reference evidence="4" key="2">
    <citation type="journal article" date="2019" name="Int. J. Syst. Evol. Microbiol.">
        <title>The Global Catalogue of Microorganisms (GCM) 10K type strain sequencing project: providing services to taxonomists for standard genome sequencing and annotation.</title>
        <authorList>
            <consortium name="The Broad Institute Genomics Platform"/>
            <consortium name="The Broad Institute Genome Sequencing Center for Infectious Disease"/>
            <person name="Wu L."/>
            <person name="Ma J."/>
        </authorList>
    </citation>
    <scope>NUCLEOTIDE SEQUENCE [LARGE SCALE GENOMIC DNA]</scope>
    <source>
        <strain evidence="4">JCM 12607</strain>
    </source>
</reference>
<protein>
    <submittedName>
        <fullName evidence="2">Uncharacterized protein</fullName>
    </submittedName>
</protein>
<dbReference type="Proteomes" id="UP001596915">
    <property type="component" value="Unassembled WGS sequence"/>
</dbReference>
<name>A0ABW2WKC7_9ACTN</name>
<feature type="compositionally biased region" description="Polar residues" evidence="1">
    <location>
        <begin position="142"/>
        <end position="158"/>
    </location>
</feature>
<evidence type="ECO:0000313" key="4">
    <source>
        <dbReference type="Proteomes" id="UP001596915"/>
    </source>
</evidence>
<accession>A0ABW2WKC7</accession>
<reference evidence="2" key="3">
    <citation type="submission" date="2024-09" db="EMBL/GenBank/DDBJ databases">
        <authorList>
            <person name="Sun Q."/>
            <person name="Mori K."/>
        </authorList>
    </citation>
    <scope>NUCLEOTIDE SEQUENCE</scope>
    <source>
        <strain evidence="2">JCM 12607</strain>
    </source>
</reference>
<comment type="caution">
    <text evidence="2">The sequence shown here is derived from an EMBL/GenBank/DDBJ whole genome shotgun (WGS) entry which is preliminary data.</text>
</comment>
<feature type="region of interest" description="Disordered" evidence="1">
    <location>
        <begin position="138"/>
        <end position="182"/>
    </location>
</feature>